<dbReference type="InterPro" id="IPR010147">
    <property type="entry name" value="CRISPR-assoc_prot_CasD"/>
</dbReference>
<dbReference type="NCBIfam" id="TIGR01868">
    <property type="entry name" value="casD_Cas5e"/>
    <property type="match status" value="1"/>
</dbReference>
<comment type="caution">
    <text evidence="3">The sequence shown here is derived from an EMBL/GenBank/DDBJ whole genome shotgun (WGS) entry which is preliminary data.</text>
</comment>
<dbReference type="Gene3D" id="3.30.70.2660">
    <property type="match status" value="1"/>
</dbReference>
<dbReference type="GO" id="GO:0043571">
    <property type="term" value="P:maintenance of CRISPR repeat elements"/>
    <property type="evidence" value="ECO:0007669"/>
    <property type="project" value="InterPro"/>
</dbReference>
<evidence type="ECO:0000256" key="1">
    <source>
        <dbReference type="ARBA" id="ARBA00023118"/>
    </source>
</evidence>
<keyword evidence="1" id="KW-0051">Antiviral defense</keyword>
<reference evidence="3" key="2">
    <citation type="journal article" date="2021" name="PeerJ">
        <title>Extensive microbial diversity within the chicken gut microbiome revealed by metagenomics and culture.</title>
        <authorList>
            <person name="Gilroy R."/>
            <person name="Ravi A."/>
            <person name="Getino M."/>
            <person name="Pursley I."/>
            <person name="Horton D.L."/>
            <person name="Alikhan N.F."/>
            <person name="Baker D."/>
            <person name="Gharbi K."/>
            <person name="Hall N."/>
            <person name="Watson M."/>
            <person name="Adriaenssens E.M."/>
            <person name="Foster-Nyarko E."/>
            <person name="Jarju S."/>
            <person name="Secka A."/>
            <person name="Antonio M."/>
            <person name="Oren A."/>
            <person name="Chaudhuri R.R."/>
            <person name="La Ragione R."/>
            <person name="Hildebrand F."/>
            <person name="Pallen M.J."/>
        </authorList>
    </citation>
    <scope>NUCLEOTIDE SEQUENCE</scope>
    <source>
        <strain evidence="3">ChiGjej1B1-2707</strain>
    </source>
</reference>
<organism evidence="3 4">
    <name type="scientific">Candidatus Aveggerthella stercoripullorum</name>
    <dbReference type="NCBI Taxonomy" id="2840688"/>
    <lineage>
        <taxon>Bacteria</taxon>
        <taxon>Bacillati</taxon>
        <taxon>Actinomycetota</taxon>
        <taxon>Coriobacteriia</taxon>
        <taxon>Eggerthellales</taxon>
        <taxon>Eggerthellaceae</taxon>
        <taxon>Eggerthellaceae incertae sedis</taxon>
        <taxon>Candidatus Aveggerthella</taxon>
    </lineage>
</organism>
<feature type="region of interest" description="Disordered" evidence="2">
    <location>
        <begin position="213"/>
        <end position="243"/>
    </location>
</feature>
<evidence type="ECO:0000256" key="2">
    <source>
        <dbReference type="SAM" id="MobiDB-lite"/>
    </source>
</evidence>
<dbReference type="Pfam" id="PF09704">
    <property type="entry name" value="Cas_Cas5d"/>
    <property type="match status" value="1"/>
</dbReference>
<evidence type="ECO:0000313" key="3">
    <source>
        <dbReference type="EMBL" id="HIR01574.1"/>
    </source>
</evidence>
<dbReference type="GO" id="GO:0003723">
    <property type="term" value="F:RNA binding"/>
    <property type="evidence" value="ECO:0007669"/>
    <property type="project" value="InterPro"/>
</dbReference>
<dbReference type="AlphaFoldDB" id="A0A9D1A0I9"/>
<dbReference type="GO" id="GO:0051607">
    <property type="term" value="P:defense response to virus"/>
    <property type="evidence" value="ECO:0007669"/>
    <property type="project" value="UniProtKB-KW"/>
</dbReference>
<dbReference type="NCBIfam" id="TIGR02593">
    <property type="entry name" value="CRISPR_cas5"/>
    <property type="match status" value="1"/>
</dbReference>
<dbReference type="Proteomes" id="UP000824261">
    <property type="component" value="Unassembled WGS sequence"/>
</dbReference>
<accession>A0A9D1A0I9</accession>
<proteinExistence type="predicted"/>
<sequence>MAVLLLRLAGPLQSWGDSSRFVRRTTRREPTKSGIVGLLAAALGRSREESIDDLAQLEMGVRIDQKGRLTRDFQTERSLDGKKTMPLSHRYYLSDACFLVAVGGPENKLRELDAAVKRPVWPLYLGRRSCPPDNHPDMPLSLGVKSEYANVREALEREPWQAASWYRRRHGVHEPLEVVYDAREGEVSETQNDYPLSFSGLGRRYAGRQVTRGLVPNPDATQEEVGTAVSARAEAGHDPMSWL</sequence>
<dbReference type="EMBL" id="DVGB01000059">
    <property type="protein sequence ID" value="HIR01574.1"/>
    <property type="molecule type" value="Genomic_DNA"/>
</dbReference>
<dbReference type="CDD" id="cd09756">
    <property type="entry name" value="Cas5_I-E"/>
    <property type="match status" value="1"/>
</dbReference>
<evidence type="ECO:0000313" key="4">
    <source>
        <dbReference type="Proteomes" id="UP000824261"/>
    </source>
</evidence>
<gene>
    <name evidence="3" type="primary">cas5e</name>
    <name evidence="3" type="ORF">IAA69_04850</name>
</gene>
<protein>
    <submittedName>
        <fullName evidence="3">Type I-E CRISPR-associated protein Cas5/CasD</fullName>
    </submittedName>
</protein>
<dbReference type="InterPro" id="IPR021124">
    <property type="entry name" value="CRISPR-assoc_prot_Cas5"/>
</dbReference>
<dbReference type="InterPro" id="IPR013422">
    <property type="entry name" value="CRISPR-assoc_prot_Cas5_N"/>
</dbReference>
<reference evidence="3" key="1">
    <citation type="submission" date="2020-10" db="EMBL/GenBank/DDBJ databases">
        <authorList>
            <person name="Gilroy R."/>
        </authorList>
    </citation>
    <scope>NUCLEOTIDE SEQUENCE</scope>
    <source>
        <strain evidence="3">ChiGjej1B1-2707</strain>
    </source>
</reference>
<name>A0A9D1A0I9_9ACTN</name>